<sequence length="307" mass="35296">MCTEDLISIIIPVFNAQETIDQCLNSIICCKYQNLEIIVINDGSTDASSEIINDFSRRDERIKIITCENNGVSSARNIGIRHATGIWCCFIDSDDFISADYFDILINDDACNYDIIQMKNIVFSPKQNNMNFFKRKQIFPMSGSAALKEKYAIYVWGKLYKSSILKNTSFSRELSIGEDYYYNCQVFKNASIYYSNEGVYYYSLSPGSLSRGDSTGSKIWERFKSANKIFYYLRDNDEKLALQIFTTFGFIGTLRAYSSFKWILYLIKEIDVEQIKKIKFSAVWTSSCNLKAKILSTLVLCSMMVIK</sequence>
<dbReference type="GO" id="GO:0016758">
    <property type="term" value="F:hexosyltransferase activity"/>
    <property type="evidence" value="ECO:0007669"/>
    <property type="project" value="UniProtKB-ARBA"/>
</dbReference>
<dbReference type="CDD" id="cd00761">
    <property type="entry name" value="Glyco_tranf_GTA_type"/>
    <property type="match status" value="1"/>
</dbReference>
<gene>
    <name evidence="4" type="primary">epsJ</name>
</gene>
<dbReference type="SUPFAM" id="SSF53448">
    <property type="entry name" value="Nucleotide-diphospho-sugar transferases"/>
    <property type="match status" value="1"/>
</dbReference>
<protein>
    <submittedName>
        <fullName evidence="4">Glycosyl transferase</fullName>
    </submittedName>
    <submittedName>
        <fullName evidence="5">Putative glycosyltransferase</fullName>
    </submittedName>
</protein>
<evidence type="ECO:0000259" key="3">
    <source>
        <dbReference type="Pfam" id="PF00535"/>
    </source>
</evidence>
<dbReference type="EMBL" id="AB811608">
    <property type="protein sequence ID" value="BAQ00757.1"/>
    <property type="molecule type" value="Genomic_DNA"/>
</dbReference>
<feature type="domain" description="Glycosyltransferase 2-like" evidence="3">
    <location>
        <begin position="8"/>
        <end position="135"/>
    </location>
</feature>
<dbReference type="Pfam" id="PF00535">
    <property type="entry name" value="Glycos_transf_2"/>
    <property type="match status" value="1"/>
</dbReference>
<dbReference type="InterPro" id="IPR001173">
    <property type="entry name" value="Glyco_trans_2-like"/>
</dbReference>
<reference evidence="4" key="3">
    <citation type="journal article" date="2016" name="PLoS ONE">
        <title>Comparison of O-Antigen Gene Clusters of All O-Serogroups of Escherichia coli and Proposal for Adopting a New Nomenclature for O-Typing.</title>
        <authorList>
            <person name="DebRoy C."/>
            <person name="Fratamico P.M."/>
            <person name="Yan X."/>
            <person name="Baranzoni G."/>
            <person name="Liu Y."/>
            <person name="Needleman D.S."/>
            <person name="Tebbs R."/>
            <person name="O'Connell C.D."/>
            <person name="Allred A."/>
            <person name="Swimley M."/>
            <person name="Mwangi M."/>
            <person name="Kapur V."/>
            <person name="Raygoza Garay J.A."/>
            <person name="Roberts E.L."/>
            <person name="Katani R."/>
        </authorList>
    </citation>
    <scope>NUCLEOTIDE SEQUENCE</scope>
    <source>
        <strain evidence="4">K 1a</strain>
    </source>
</reference>
<proteinExistence type="predicted"/>
<evidence type="ECO:0000256" key="1">
    <source>
        <dbReference type="ARBA" id="ARBA00022676"/>
    </source>
</evidence>
<dbReference type="AlphaFoldDB" id="A0A0A8J406"/>
<name>A0A0A8J406_ECOLX</name>
<dbReference type="RefSeq" id="WP_040090291.1">
    <property type="nucleotide sequence ID" value="NZ_CAJSJY010000042.1"/>
</dbReference>
<evidence type="ECO:0000313" key="5">
    <source>
        <dbReference type="EMBL" id="BAQ00757.1"/>
    </source>
</evidence>
<dbReference type="EMBL" id="KP710590">
    <property type="protein sequence ID" value="AJR19371.1"/>
    <property type="molecule type" value="Genomic_DNA"/>
</dbReference>
<reference evidence="4" key="2">
    <citation type="submission" date="2015-01" db="EMBL/GenBank/DDBJ databases">
        <authorList>
            <person name="Xiang T."/>
            <person name="Song Y."/>
            <person name="Huang L."/>
            <person name="Wang B."/>
            <person name="Wu P."/>
        </authorList>
    </citation>
    <scope>NUCLEOTIDE SEQUENCE</scope>
    <source>
        <strain evidence="4">K 1a</strain>
    </source>
</reference>
<keyword evidence="2 5" id="KW-0808">Transferase</keyword>
<dbReference type="PANTHER" id="PTHR22916:SF51">
    <property type="entry name" value="GLYCOSYLTRANSFERASE EPSH-RELATED"/>
    <property type="match status" value="1"/>
</dbReference>
<accession>A0A0A8J406</accession>
<dbReference type="Gene3D" id="3.90.550.10">
    <property type="entry name" value="Spore Coat Polysaccharide Biosynthesis Protein SpsA, Chain A"/>
    <property type="match status" value="1"/>
</dbReference>
<evidence type="ECO:0000256" key="2">
    <source>
        <dbReference type="ARBA" id="ARBA00022679"/>
    </source>
</evidence>
<dbReference type="PANTHER" id="PTHR22916">
    <property type="entry name" value="GLYCOSYLTRANSFERASE"/>
    <property type="match status" value="1"/>
</dbReference>
<evidence type="ECO:0000313" key="4">
    <source>
        <dbReference type="EMBL" id="AJR19371.1"/>
    </source>
</evidence>
<reference evidence="5" key="1">
    <citation type="journal article" date="2014" name="DNA Res.">
        <title>A complete view of the genetic diversity of the Escherichia coli O-antigen biosynthesis gene cluster.</title>
        <authorList>
            <person name="Iguchi A."/>
            <person name="Iyoda S."/>
            <person name="Kikuchi T."/>
            <person name="Ogura Y."/>
            <person name="Katsura K."/>
            <person name="Ohnishi M."/>
            <person name="Hayashi T."/>
            <person name="Thomson N.R."/>
        </authorList>
    </citation>
    <scope>NUCLEOTIDE SEQUENCE</scope>
    <source>
        <strain evidence="5">K1a</strain>
    </source>
</reference>
<organism evidence="5">
    <name type="scientific">Escherichia coli</name>
    <dbReference type="NCBI Taxonomy" id="562"/>
    <lineage>
        <taxon>Bacteria</taxon>
        <taxon>Pseudomonadati</taxon>
        <taxon>Pseudomonadota</taxon>
        <taxon>Gammaproteobacteria</taxon>
        <taxon>Enterobacterales</taxon>
        <taxon>Enterobacteriaceae</taxon>
        <taxon>Escherichia</taxon>
    </lineage>
</organism>
<dbReference type="InterPro" id="IPR029044">
    <property type="entry name" value="Nucleotide-diphossugar_trans"/>
</dbReference>
<dbReference type="PATRIC" id="fig|562.7964.peg.1858"/>
<keyword evidence="1" id="KW-0328">Glycosyltransferase</keyword>